<keyword evidence="3" id="KW-1185">Reference proteome</keyword>
<keyword evidence="1" id="KW-0812">Transmembrane</keyword>
<keyword evidence="1" id="KW-1133">Transmembrane helix</keyword>
<dbReference type="Proteomes" id="UP001500390">
    <property type="component" value="Unassembled WGS sequence"/>
</dbReference>
<comment type="caution">
    <text evidence="2">The sequence shown here is derived from an EMBL/GenBank/DDBJ whole genome shotgun (WGS) entry which is preliminary data.</text>
</comment>
<name>A0ABP8K5Y2_9MICO</name>
<evidence type="ECO:0000256" key="1">
    <source>
        <dbReference type="SAM" id="Phobius"/>
    </source>
</evidence>
<dbReference type="EMBL" id="BAABFX010000040">
    <property type="protein sequence ID" value="GAA4400937.1"/>
    <property type="molecule type" value="Genomic_DNA"/>
</dbReference>
<organism evidence="2 3">
    <name type="scientific">Ornithinibacter aureus</name>
    <dbReference type="NCBI Taxonomy" id="622664"/>
    <lineage>
        <taxon>Bacteria</taxon>
        <taxon>Bacillati</taxon>
        <taxon>Actinomycetota</taxon>
        <taxon>Actinomycetes</taxon>
        <taxon>Micrococcales</taxon>
        <taxon>Intrasporangiaceae</taxon>
        <taxon>Ornithinibacter</taxon>
    </lineage>
</organism>
<reference evidence="3" key="1">
    <citation type="journal article" date="2019" name="Int. J. Syst. Evol. Microbiol.">
        <title>The Global Catalogue of Microorganisms (GCM) 10K type strain sequencing project: providing services to taxonomists for standard genome sequencing and annotation.</title>
        <authorList>
            <consortium name="The Broad Institute Genomics Platform"/>
            <consortium name="The Broad Institute Genome Sequencing Center for Infectious Disease"/>
            <person name="Wu L."/>
            <person name="Ma J."/>
        </authorList>
    </citation>
    <scope>NUCLEOTIDE SEQUENCE [LARGE SCALE GENOMIC DNA]</scope>
    <source>
        <strain evidence="3">JCM 17738</strain>
    </source>
</reference>
<dbReference type="RefSeq" id="WP_159903995.1">
    <property type="nucleotide sequence ID" value="NZ_BAABFX010000040.1"/>
</dbReference>
<feature type="transmembrane region" description="Helical" evidence="1">
    <location>
        <begin position="12"/>
        <end position="33"/>
    </location>
</feature>
<keyword evidence="1" id="KW-0472">Membrane</keyword>
<feature type="transmembrane region" description="Helical" evidence="1">
    <location>
        <begin position="99"/>
        <end position="118"/>
    </location>
</feature>
<accession>A0ABP8K5Y2</accession>
<evidence type="ECO:0000313" key="3">
    <source>
        <dbReference type="Proteomes" id="UP001500390"/>
    </source>
</evidence>
<evidence type="ECO:0000313" key="2">
    <source>
        <dbReference type="EMBL" id="GAA4400937.1"/>
    </source>
</evidence>
<feature type="transmembrane region" description="Helical" evidence="1">
    <location>
        <begin position="45"/>
        <end position="64"/>
    </location>
</feature>
<sequence>MPVDSTPAARRLAALSLGAQAVILVGFAVFYIYELSIGEGSDAVRVVMSALVIALGGIGLAVVTRGWLRGSWWPRTPTIVWSLLLLPVGWGLIQGTKTLVGWLVVGVALVTALAAVAAKEPETVVEPGEPGEQSA</sequence>
<protein>
    <submittedName>
        <fullName evidence="2">Uncharacterized protein</fullName>
    </submittedName>
</protein>
<gene>
    <name evidence="2" type="ORF">GCM10023153_28890</name>
</gene>
<feature type="transmembrane region" description="Helical" evidence="1">
    <location>
        <begin position="76"/>
        <end position="93"/>
    </location>
</feature>
<proteinExistence type="predicted"/>